<proteinExistence type="inferred from homology"/>
<dbReference type="GO" id="GO:0035657">
    <property type="term" value="C:eRF1 methyltransferase complex"/>
    <property type="evidence" value="ECO:0007669"/>
    <property type="project" value="TreeGrafter"/>
</dbReference>
<evidence type="ECO:0000259" key="5">
    <source>
        <dbReference type="Pfam" id="PF05175"/>
    </source>
</evidence>
<reference evidence="7" key="1">
    <citation type="journal article" date="2015" name="MBio">
        <title>Genome-resolved metagenomic analysis reveals roles for candidate phyla and other microbial community members in biogeochemical transformations in oil reservoirs.</title>
        <authorList>
            <person name="Hu P."/>
            <person name="Tom L."/>
            <person name="Singh A."/>
            <person name="Thomas B.C."/>
            <person name="Baker B.J."/>
            <person name="Piceno Y.M."/>
            <person name="Andersen G.L."/>
            <person name="Banfield J.F."/>
        </authorList>
    </citation>
    <scope>NUCLEOTIDE SEQUENCE [LARGE SCALE GENOMIC DNA]</scope>
    <source>
        <strain evidence="7">56_747</strain>
    </source>
</reference>
<dbReference type="InterPro" id="IPR029063">
    <property type="entry name" value="SAM-dependent_MTases_sf"/>
</dbReference>
<evidence type="ECO:0000256" key="4">
    <source>
        <dbReference type="ARBA" id="ARBA00022691"/>
    </source>
</evidence>
<comment type="caution">
    <text evidence="7">The sequence shown here is derived from an EMBL/GenBank/DDBJ whole genome shotgun (WGS) entry which is preliminary data.</text>
</comment>
<feature type="domain" description="Methyltransferase small" evidence="5">
    <location>
        <begin position="42"/>
        <end position="119"/>
    </location>
</feature>
<dbReference type="InterPro" id="IPR004557">
    <property type="entry name" value="PrmC-related"/>
</dbReference>
<dbReference type="PATRIC" id="fig|301375.6.peg.2355"/>
<dbReference type="GO" id="GO:0032259">
    <property type="term" value="P:methylation"/>
    <property type="evidence" value="ECO:0007669"/>
    <property type="project" value="UniProtKB-KW"/>
</dbReference>
<dbReference type="Gene3D" id="3.40.50.150">
    <property type="entry name" value="Vaccinia Virus protein VP39"/>
    <property type="match status" value="1"/>
</dbReference>
<dbReference type="EMBL" id="LGHB01000010">
    <property type="protein sequence ID" value="KUK96620.1"/>
    <property type="molecule type" value="Genomic_DNA"/>
</dbReference>
<accession>A0A101IJV7</accession>
<evidence type="ECO:0000256" key="3">
    <source>
        <dbReference type="ARBA" id="ARBA00022679"/>
    </source>
</evidence>
<gene>
    <name evidence="6" type="ORF">XD72_1323</name>
    <name evidence="7" type="ORF">XE07_0973</name>
</gene>
<reference evidence="8 9" key="2">
    <citation type="journal article" date="2015" name="MBio">
        <title>Genome-Resolved Metagenomic Analysis Reveals Roles for Candidate Phyla and Other Microbial Community Members in Biogeochemical Transformations in Oil Reservoirs.</title>
        <authorList>
            <person name="Hu P."/>
            <person name="Tom L."/>
            <person name="Singh A."/>
            <person name="Thomas B.C."/>
            <person name="Baker B.J."/>
            <person name="Piceno Y.M."/>
            <person name="Andersen G.L."/>
            <person name="Banfield J.F."/>
        </authorList>
    </citation>
    <scope>NUCLEOTIDE SEQUENCE [LARGE SCALE GENOMIC DNA]</scope>
    <source>
        <strain evidence="6">57_489</strain>
    </source>
</reference>
<evidence type="ECO:0000313" key="6">
    <source>
        <dbReference type="EMBL" id="KUK44323.1"/>
    </source>
</evidence>
<dbReference type="InterPro" id="IPR052190">
    <property type="entry name" value="Euk-Arch_PrmC-MTase"/>
</dbReference>
<dbReference type="NCBIfam" id="TIGR00537">
    <property type="entry name" value="hemK_rel_arch"/>
    <property type="match status" value="1"/>
</dbReference>
<dbReference type="Proteomes" id="UP000057043">
    <property type="component" value="Unassembled WGS sequence"/>
</dbReference>
<dbReference type="GO" id="GO:0008276">
    <property type="term" value="F:protein methyltransferase activity"/>
    <property type="evidence" value="ECO:0007669"/>
    <property type="project" value="TreeGrafter"/>
</dbReference>
<dbReference type="PANTHER" id="PTHR45875:SF1">
    <property type="entry name" value="METHYLTRANSFERASE N6AMT1"/>
    <property type="match status" value="1"/>
</dbReference>
<dbReference type="InterPro" id="IPR002052">
    <property type="entry name" value="DNA_methylase_N6_adenine_CS"/>
</dbReference>
<keyword evidence="2 7" id="KW-0489">Methyltransferase</keyword>
<sequence>MTKKEVWGGPNPLSSCRSPAAEDREIVWLEDVYEPAEDTLLLLRVALEEVDTFDRVLEMGCGRGMISKRLVPLAKSVLATDINPSAAKILRRAGIDAVQADLFCGIRSKFDLVLFNPPYLPTGEGEVLKGWLNFAFDGGKNGRDTINRFLEMVGDHLEAERGRALLLISSLSGSWQVIEKAREEGLSVEVVAREKHFFEELLVLRLTLRP</sequence>
<comment type="similarity">
    <text evidence="1">Belongs to the eukaryotic/archaeal PrmC-related family.</text>
</comment>
<dbReference type="GO" id="GO:0008757">
    <property type="term" value="F:S-adenosylmethionine-dependent methyltransferase activity"/>
    <property type="evidence" value="ECO:0007669"/>
    <property type="project" value="TreeGrafter"/>
</dbReference>
<dbReference type="SUPFAM" id="SSF53335">
    <property type="entry name" value="S-adenosyl-L-methionine-dependent methyltransferases"/>
    <property type="match status" value="1"/>
</dbReference>
<keyword evidence="3" id="KW-0808">Transferase</keyword>
<dbReference type="InterPro" id="IPR007848">
    <property type="entry name" value="Small_mtfrase_dom"/>
</dbReference>
<dbReference type="GO" id="GO:0003676">
    <property type="term" value="F:nucleic acid binding"/>
    <property type="evidence" value="ECO:0007669"/>
    <property type="project" value="InterPro"/>
</dbReference>
<evidence type="ECO:0000313" key="9">
    <source>
        <dbReference type="Proteomes" id="UP000057043"/>
    </source>
</evidence>
<dbReference type="PROSITE" id="PS00092">
    <property type="entry name" value="N6_MTASE"/>
    <property type="match status" value="1"/>
</dbReference>
<dbReference type="Proteomes" id="UP000053961">
    <property type="component" value="Unassembled WGS sequence"/>
</dbReference>
<keyword evidence="4" id="KW-0949">S-adenosyl-L-methionine</keyword>
<organism evidence="7 8">
    <name type="scientific">Methanothrix harundinacea</name>
    <dbReference type="NCBI Taxonomy" id="301375"/>
    <lineage>
        <taxon>Archaea</taxon>
        <taxon>Methanobacteriati</taxon>
        <taxon>Methanobacteriota</taxon>
        <taxon>Stenosarchaea group</taxon>
        <taxon>Methanomicrobia</taxon>
        <taxon>Methanotrichales</taxon>
        <taxon>Methanotrichaceae</taxon>
        <taxon>Methanothrix</taxon>
    </lineage>
</organism>
<evidence type="ECO:0000313" key="7">
    <source>
        <dbReference type="EMBL" id="KUK96620.1"/>
    </source>
</evidence>
<evidence type="ECO:0000256" key="2">
    <source>
        <dbReference type="ARBA" id="ARBA00022603"/>
    </source>
</evidence>
<dbReference type="EMBL" id="LGFT01000028">
    <property type="protein sequence ID" value="KUK44323.1"/>
    <property type="molecule type" value="Genomic_DNA"/>
</dbReference>
<dbReference type="AlphaFoldDB" id="A0A101IJV7"/>
<evidence type="ECO:0000256" key="1">
    <source>
        <dbReference type="ARBA" id="ARBA00006149"/>
    </source>
</evidence>
<dbReference type="PANTHER" id="PTHR45875">
    <property type="entry name" value="METHYLTRANSFERASE N6AMT1"/>
    <property type="match status" value="1"/>
</dbReference>
<protein>
    <submittedName>
        <fullName evidence="7">Putative methylase</fullName>
    </submittedName>
</protein>
<evidence type="ECO:0000313" key="8">
    <source>
        <dbReference type="Proteomes" id="UP000053961"/>
    </source>
</evidence>
<dbReference type="CDD" id="cd02440">
    <property type="entry name" value="AdoMet_MTases"/>
    <property type="match status" value="1"/>
</dbReference>
<dbReference type="Pfam" id="PF05175">
    <property type="entry name" value="MTS"/>
    <property type="match status" value="1"/>
</dbReference>
<name>A0A101IJV7_9EURY</name>